<evidence type="ECO:0000313" key="7">
    <source>
        <dbReference type="Proteomes" id="UP000799118"/>
    </source>
</evidence>
<dbReference type="Pfam" id="PF02902">
    <property type="entry name" value="Peptidase_C48"/>
    <property type="match status" value="1"/>
</dbReference>
<organism evidence="6 7">
    <name type="scientific">Gymnopus androsaceus JB14</name>
    <dbReference type="NCBI Taxonomy" id="1447944"/>
    <lineage>
        <taxon>Eukaryota</taxon>
        <taxon>Fungi</taxon>
        <taxon>Dikarya</taxon>
        <taxon>Basidiomycota</taxon>
        <taxon>Agaricomycotina</taxon>
        <taxon>Agaricomycetes</taxon>
        <taxon>Agaricomycetidae</taxon>
        <taxon>Agaricales</taxon>
        <taxon>Marasmiineae</taxon>
        <taxon>Omphalotaceae</taxon>
        <taxon>Gymnopus</taxon>
    </lineage>
</organism>
<feature type="region of interest" description="Disordered" evidence="4">
    <location>
        <begin position="333"/>
        <end position="388"/>
    </location>
</feature>
<dbReference type="GO" id="GO:0019783">
    <property type="term" value="F:ubiquitin-like protein peptidase activity"/>
    <property type="evidence" value="ECO:0007669"/>
    <property type="project" value="UniProtKB-ARBA"/>
</dbReference>
<feature type="compositionally biased region" description="Polar residues" evidence="4">
    <location>
        <begin position="255"/>
        <end position="268"/>
    </location>
</feature>
<dbReference type="Proteomes" id="UP000799118">
    <property type="component" value="Unassembled WGS sequence"/>
</dbReference>
<feature type="region of interest" description="Disordered" evidence="4">
    <location>
        <begin position="254"/>
        <end position="276"/>
    </location>
</feature>
<evidence type="ECO:0000259" key="5">
    <source>
        <dbReference type="PROSITE" id="PS50600"/>
    </source>
</evidence>
<dbReference type="EMBL" id="ML769514">
    <property type="protein sequence ID" value="KAE9396379.1"/>
    <property type="molecule type" value="Genomic_DNA"/>
</dbReference>
<evidence type="ECO:0000256" key="2">
    <source>
        <dbReference type="ARBA" id="ARBA00022670"/>
    </source>
</evidence>
<dbReference type="SUPFAM" id="SSF54001">
    <property type="entry name" value="Cysteine proteinases"/>
    <property type="match status" value="1"/>
</dbReference>
<dbReference type="GO" id="GO:0008234">
    <property type="term" value="F:cysteine-type peptidase activity"/>
    <property type="evidence" value="ECO:0007669"/>
    <property type="project" value="InterPro"/>
</dbReference>
<accession>A0A6A4HDE6</accession>
<dbReference type="InterPro" id="IPR003653">
    <property type="entry name" value="Peptidase_C48_C"/>
</dbReference>
<dbReference type="AlphaFoldDB" id="A0A6A4HDE6"/>
<dbReference type="PROSITE" id="PS50600">
    <property type="entry name" value="ULP_PROTEASE"/>
    <property type="match status" value="1"/>
</dbReference>
<sequence>MSSGVFLEGIGFSGTIVDNTLTVLQASIEQTGEEGKKFLVKSVDLSAKIIEATMDIEQYNSHSKWRWLREISEQVFQQGKVLFTVVHLGKLPAQGEAEGIDHWAPLVVDGEQCRLLYGDSLQGEHQNAEIPPQLSDAYSKWQQAHTPSIFLLEQLPVIRQNDGCSCGPLASNVLAHFALPNTIPLVASNQVTETLCKKIFGEDYDSSDSDSDIICTKTTSDEIQSDEKQEDNTLTDTVLDRFFADPVWMEFQRNFPKSSDAPSQSSPKIPTEENHKLKTPSEIKVTFSSETADTSSDQIRPKVTSAMREALDNTSKEPWSILNFGMKVLKPEEKAKKDQEDWIKAKDDRHKAEKRKQEVKERQQKLHALQKQREIQAGECSPEGTKRKRMEVELNLEDSPSKRECLDVAQLSRPAHQITQKIHEKSRKPQGQPKTVVP</sequence>
<feature type="region of interest" description="Disordered" evidence="4">
    <location>
        <begin position="412"/>
        <end position="438"/>
    </location>
</feature>
<evidence type="ECO:0000256" key="4">
    <source>
        <dbReference type="SAM" id="MobiDB-lite"/>
    </source>
</evidence>
<name>A0A6A4HDE6_9AGAR</name>
<feature type="domain" description="Ubiquitin-like protease family profile" evidence="5">
    <location>
        <begin position="1"/>
        <end position="177"/>
    </location>
</feature>
<dbReference type="Gene3D" id="3.40.395.10">
    <property type="entry name" value="Adenoviral Proteinase, Chain A"/>
    <property type="match status" value="1"/>
</dbReference>
<keyword evidence="3" id="KW-0378">Hydrolase</keyword>
<protein>
    <recommendedName>
        <fullName evidence="5">Ubiquitin-like protease family profile domain-containing protein</fullName>
    </recommendedName>
</protein>
<comment type="similarity">
    <text evidence="1">Belongs to the peptidase C48 family.</text>
</comment>
<reference evidence="6" key="1">
    <citation type="journal article" date="2019" name="Environ. Microbiol.">
        <title>Fungal ecological strategies reflected in gene transcription - a case study of two litter decomposers.</title>
        <authorList>
            <person name="Barbi F."/>
            <person name="Kohler A."/>
            <person name="Barry K."/>
            <person name="Baskaran P."/>
            <person name="Daum C."/>
            <person name="Fauchery L."/>
            <person name="Ihrmark K."/>
            <person name="Kuo A."/>
            <person name="LaButti K."/>
            <person name="Lipzen A."/>
            <person name="Morin E."/>
            <person name="Grigoriev I.V."/>
            <person name="Henrissat B."/>
            <person name="Lindahl B."/>
            <person name="Martin F."/>
        </authorList>
    </citation>
    <scope>NUCLEOTIDE SEQUENCE</scope>
    <source>
        <strain evidence="6">JB14</strain>
    </source>
</reference>
<dbReference type="OrthoDB" id="3066926at2759"/>
<keyword evidence="2" id="KW-0645">Protease</keyword>
<proteinExistence type="inferred from homology"/>
<dbReference type="InterPro" id="IPR038765">
    <property type="entry name" value="Papain-like_cys_pep_sf"/>
</dbReference>
<keyword evidence="7" id="KW-1185">Reference proteome</keyword>
<evidence type="ECO:0000313" key="6">
    <source>
        <dbReference type="EMBL" id="KAE9396379.1"/>
    </source>
</evidence>
<evidence type="ECO:0000256" key="1">
    <source>
        <dbReference type="ARBA" id="ARBA00005234"/>
    </source>
</evidence>
<dbReference type="GO" id="GO:0006508">
    <property type="term" value="P:proteolysis"/>
    <property type="evidence" value="ECO:0007669"/>
    <property type="project" value="UniProtKB-KW"/>
</dbReference>
<feature type="compositionally biased region" description="Basic and acidic residues" evidence="4">
    <location>
        <begin position="333"/>
        <end position="364"/>
    </location>
</feature>
<gene>
    <name evidence="6" type="ORF">BT96DRAFT_996753</name>
</gene>
<evidence type="ECO:0000256" key="3">
    <source>
        <dbReference type="ARBA" id="ARBA00022801"/>
    </source>
</evidence>